<organism evidence="2 3">
    <name type="scientific">Tenacibaculum adriaticum</name>
    <dbReference type="NCBI Taxonomy" id="413713"/>
    <lineage>
        <taxon>Bacteria</taxon>
        <taxon>Pseudomonadati</taxon>
        <taxon>Bacteroidota</taxon>
        <taxon>Flavobacteriia</taxon>
        <taxon>Flavobacteriales</taxon>
        <taxon>Flavobacteriaceae</taxon>
        <taxon>Tenacibaculum</taxon>
    </lineage>
</organism>
<evidence type="ECO:0000256" key="1">
    <source>
        <dbReference type="SAM" id="SignalP"/>
    </source>
</evidence>
<dbReference type="EMBL" id="VNIA01000003">
    <property type="protein sequence ID" value="TYP98210.1"/>
    <property type="molecule type" value="Genomic_DNA"/>
</dbReference>
<accession>A0A5S5DQH4</accession>
<feature type="chain" id="PRO_5024424269" description="Outer membrane efflux protein" evidence="1">
    <location>
        <begin position="21"/>
        <end position="393"/>
    </location>
</feature>
<keyword evidence="3" id="KW-1185">Reference proteome</keyword>
<keyword evidence="1" id="KW-0732">Signal</keyword>
<dbReference type="OrthoDB" id="816769at2"/>
<protein>
    <recommendedName>
        <fullName evidence="4">Outer membrane efflux protein</fullName>
    </recommendedName>
</protein>
<evidence type="ECO:0008006" key="4">
    <source>
        <dbReference type="Google" id="ProtNLM"/>
    </source>
</evidence>
<evidence type="ECO:0000313" key="2">
    <source>
        <dbReference type="EMBL" id="TYP98210.1"/>
    </source>
</evidence>
<dbReference type="Proteomes" id="UP000323136">
    <property type="component" value="Unassembled WGS sequence"/>
</dbReference>
<dbReference type="RefSeq" id="WP_148870532.1">
    <property type="nucleotide sequence ID" value="NZ_VNIA01000003.1"/>
</dbReference>
<dbReference type="AlphaFoldDB" id="A0A5S5DQH4"/>
<evidence type="ECO:0000313" key="3">
    <source>
        <dbReference type="Proteomes" id="UP000323136"/>
    </source>
</evidence>
<comment type="caution">
    <text evidence="2">The sequence shown here is derived from an EMBL/GenBank/DDBJ whole genome shotgun (WGS) entry which is preliminary data.</text>
</comment>
<name>A0A5S5DQH4_9FLAO</name>
<proteinExistence type="predicted"/>
<gene>
    <name evidence="2" type="ORF">C7447_103381</name>
</gene>
<reference evidence="2 3" key="1">
    <citation type="submission" date="2019-07" db="EMBL/GenBank/DDBJ databases">
        <title>Genomic Encyclopedia of Type Strains, Phase IV (KMG-IV): sequencing the most valuable type-strain genomes for metagenomic binning, comparative biology and taxonomic classification.</title>
        <authorList>
            <person name="Goeker M."/>
        </authorList>
    </citation>
    <scope>NUCLEOTIDE SEQUENCE [LARGE SCALE GENOMIC DNA]</scope>
    <source>
        <strain evidence="2 3">DSM 18961</strain>
    </source>
</reference>
<feature type="signal peptide" evidence="1">
    <location>
        <begin position="1"/>
        <end position="20"/>
    </location>
</feature>
<sequence length="393" mass="45744">MKIKLFFLLLFTLHVVTSFSQEEKSISDQIKIERDTELGKISNELNANDKFIDSLRLKLSNVSGNTKKVDGLKKLQIALEQRLKKLEEKPKTKIRLNGQLALTELLSIQRDIKPADLFLKSQTFFNNLGEIGDVSKYNAFRSWKVEYDKWYKKKKSSSEVITLINNSINIVSDISNKVPIYGSISQTITSGLTSVFSSIGNRYKELKNKTPEMINLLNMISQFEQQKSIIDYEWKLINKELEQLKSENLNLLKTQLKYYDLSYEEFLNSYLTETLENKRDDYKENCRKAINTKIAKLEINKDDSWLGDIETYMYKVQSIRMRFGQLTNRMLLNIDKYNDLITVYNKPSYPLEFTTKISSLSSSLKNVRSTFYNSFNPIVYIEDSATMYIGSDI</sequence>